<sequence length="400" mass="45950">MQHPHVLSESYIFADKLGSGAYSCVFKAVHILTGLNVAIKIIEKNTVQEPEAYKRFIQEIDILKMLNHPNIAHFYELIEDESNYYIVLEYCERGTVTNFIEANGKSESNIKKTIFNQLLEALSYLYDKLNIIHCDIKADNVLLDEFLDIKLIDFGFASHVNNSYQDRLIRGSPAYIAPEVFQGAHNTPSSEIWSLGIFLYLITTGKLPYDDEDMDGLMHSIVNMKPIIQSYLTHECSDLISLLLNKSPEKRPTFEEIKKHCWFNDLDLKSHAMINMCIETGFHNKKDIDNEIIEEMESFNYDPNAIYHCLFTNEFNTLTTTYKLLLKKKTSHMKRRNSKNRHVNPVLNLSPISRVSSVPKFKQLQLSGTAAKGKLLRGTPVPISAKKPHRSAFPRNFPKK</sequence>
<dbReference type="FunFam" id="3.30.200.20:FF:000315">
    <property type="entry name" value="Calcium-dependent protein kinase 3"/>
    <property type="match status" value="1"/>
</dbReference>
<dbReference type="Gene3D" id="1.10.510.10">
    <property type="entry name" value="Transferase(Phosphotransferase) domain 1"/>
    <property type="match status" value="1"/>
</dbReference>
<dbReference type="PANTHER" id="PTHR24346">
    <property type="entry name" value="MAP/MICROTUBULE AFFINITY-REGULATING KINASE"/>
    <property type="match status" value="1"/>
</dbReference>
<feature type="domain" description="Protein kinase" evidence="9">
    <location>
        <begin position="11"/>
        <end position="263"/>
    </location>
</feature>
<comment type="similarity">
    <text evidence="7">Belongs to the protein kinase superfamily.</text>
</comment>
<dbReference type="GO" id="GO:0005524">
    <property type="term" value="F:ATP binding"/>
    <property type="evidence" value="ECO:0007669"/>
    <property type="project" value="UniProtKB-UniRule"/>
</dbReference>
<keyword evidence="1 7" id="KW-0723">Serine/threonine-protein kinase</keyword>
<feature type="binding site" evidence="6">
    <location>
        <position position="40"/>
    </location>
    <ligand>
        <name>ATP</name>
        <dbReference type="ChEBI" id="CHEBI:30616"/>
    </ligand>
</feature>
<evidence type="ECO:0000256" key="2">
    <source>
        <dbReference type="ARBA" id="ARBA00022679"/>
    </source>
</evidence>
<dbReference type="PROSITE" id="PS50011">
    <property type="entry name" value="PROTEIN_KINASE_DOM"/>
    <property type="match status" value="1"/>
</dbReference>
<dbReference type="SUPFAM" id="SSF56112">
    <property type="entry name" value="Protein kinase-like (PK-like)"/>
    <property type="match status" value="1"/>
</dbReference>
<name>A0A1J4L107_9EUKA</name>
<dbReference type="PANTHER" id="PTHR24346:SF30">
    <property type="entry name" value="MATERNAL EMBRYONIC LEUCINE ZIPPER KINASE"/>
    <property type="match status" value="1"/>
</dbReference>
<evidence type="ECO:0000256" key="7">
    <source>
        <dbReference type="RuleBase" id="RU000304"/>
    </source>
</evidence>
<keyword evidence="2" id="KW-0808">Transferase</keyword>
<evidence type="ECO:0000256" key="5">
    <source>
        <dbReference type="ARBA" id="ARBA00022840"/>
    </source>
</evidence>
<organism evidence="10 11">
    <name type="scientific">Tritrichomonas foetus</name>
    <dbReference type="NCBI Taxonomy" id="1144522"/>
    <lineage>
        <taxon>Eukaryota</taxon>
        <taxon>Metamonada</taxon>
        <taxon>Parabasalia</taxon>
        <taxon>Tritrichomonadida</taxon>
        <taxon>Tritrichomonadidae</taxon>
        <taxon>Tritrichomonas</taxon>
    </lineage>
</organism>
<accession>A0A1J4L107</accession>
<evidence type="ECO:0000259" key="9">
    <source>
        <dbReference type="PROSITE" id="PS50011"/>
    </source>
</evidence>
<dbReference type="PROSITE" id="PS00107">
    <property type="entry name" value="PROTEIN_KINASE_ATP"/>
    <property type="match status" value="1"/>
</dbReference>
<evidence type="ECO:0000256" key="8">
    <source>
        <dbReference type="SAM" id="MobiDB-lite"/>
    </source>
</evidence>
<dbReference type="PROSITE" id="PS00108">
    <property type="entry name" value="PROTEIN_KINASE_ST"/>
    <property type="match status" value="1"/>
</dbReference>
<dbReference type="GO" id="GO:0035556">
    <property type="term" value="P:intracellular signal transduction"/>
    <property type="evidence" value="ECO:0007669"/>
    <property type="project" value="TreeGrafter"/>
</dbReference>
<evidence type="ECO:0000313" key="10">
    <source>
        <dbReference type="EMBL" id="OHT15644.1"/>
    </source>
</evidence>
<feature type="region of interest" description="Disordered" evidence="8">
    <location>
        <begin position="377"/>
        <end position="400"/>
    </location>
</feature>
<keyword evidence="5 6" id="KW-0067">ATP-binding</keyword>
<feature type="compositionally biased region" description="Basic residues" evidence="8">
    <location>
        <begin position="386"/>
        <end position="400"/>
    </location>
</feature>
<keyword evidence="3 6" id="KW-0547">Nucleotide-binding</keyword>
<evidence type="ECO:0000256" key="4">
    <source>
        <dbReference type="ARBA" id="ARBA00022777"/>
    </source>
</evidence>
<comment type="caution">
    <text evidence="10">The sequence shown here is derived from an EMBL/GenBank/DDBJ whole genome shotgun (WGS) entry which is preliminary data.</text>
</comment>
<dbReference type="RefSeq" id="XP_068368780.1">
    <property type="nucleotide sequence ID" value="XM_068497562.1"/>
</dbReference>
<dbReference type="GO" id="GO:0004674">
    <property type="term" value="F:protein serine/threonine kinase activity"/>
    <property type="evidence" value="ECO:0007669"/>
    <property type="project" value="UniProtKB-KW"/>
</dbReference>
<dbReference type="SMART" id="SM00220">
    <property type="entry name" value="S_TKc"/>
    <property type="match status" value="1"/>
</dbReference>
<keyword evidence="4 10" id="KW-0418">Kinase</keyword>
<dbReference type="Pfam" id="PF00069">
    <property type="entry name" value="Pkinase"/>
    <property type="match status" value="1"/>
</dbReference>
<dbReference type="InterPro" id="IPR011009">
    <property type="entry name" value="Kinase-like_dom_sf"/>
</dbReference>
<evidence type="ECO:0000256" key="6">
    <source>
        <dbReference type="PROSITE-ProRule" id="PRU10141"/>
    </source>
</evidence>
<dbReference type="AlphaFoldDB" id="A0A1J4L107"/>
<evidence type="ECO:0000256" key="3">
    <source>
        <dbReference type="ARBA" id="ARBA00022741"/>
    </source>
</evidence>
<keyword evidence="11" id="KW-1185">Reference proteome</keyword>
<dbReference type="InterPro" id="IPR008271">
    <property type="entry name" value="Ser/Thr_kinase_AS"/>
</dbReference>
<dbReference type="EMBL" id="MLAK01000207">
    <property type="protein sequence ID" value="OHT15644.1"/>
    <property type="molecule type" value="Genomic_DNA"/>
</dbReference>
<dbReference type="InterPro" id="IPR017441">
    <property type="entry name" value="Protein_kinase_ATP_BS"/>
</dbReference>
<dbReference type="Proteomes" id="UP000179807">
    <property type="component" value="Unassembled WGS sequence"/>
</dbReference>
<dbReference type="GeneID" id="94832266"/>
<evidence type="ECO:0000313" key="11">
    <source>
        <dbReference type="Proteomes" id="UP000179807"/>
    </source>
</evidence>
<dbReference type="OrthoDB" id="8693905at2759"/>
<dbReference type="FunFam" id="1.10.510.10:FF:000571">
    <property type="entry name" value="Maternal embryonic leucine zipper kinase"/>
    <property type="match status" value="1"/>
</dbReference>
<reference evidence="10" key="1">
    <citation type="submission" date="2016-10" db="EMBL/GenBank/DDBJ databases">
        <authorList>
            <person name="Benchimol M."/>
            <person name="Almeida L.G."/>
            <person name="Vasconcelos A.T."/>
            <person name="Perreira-Neves A."/>
            <person name="Rosa I.A."/>
            <person name="Tasca T."/>
            <person name="Bogo M.R."/>
            <person name="de Souza W."/>
        </authorList>
    </citation>
    <scope>NUCLEOTIDE SEQUENCE [LARGE SCALE GENOMIC DNA]</scope>
    <source>
        <strain evidence="10">K</strain>
    </source>
</reference>
<dbReference type="GO" id="GO:0005737">
    <property type="term" value="C:cytoplasm"/>
    <property type="evidence" value="ECO:0007669"/>
    <property type="project" value="TreeGrafter"/>
</dbReference>
<dbReference type="InterPro" id="IPR000719">
    <property type="entry name" value="Prot_kinase_dom"/>
</dbReference>
<evidence type="ECO:0000256" key="1">
    <source>
        <dbReference type="ARBA" id="ARBA00022527"/>
    </source>
</evidence>
<protein>
    <submittedName>
        <fullName evidence="10">CAMK family protein kinase</fullName>
    </submittedName>
</protein>
<dbReference type="VEuPathDB" id="TrichDB:TRFO_14021"/>
<gene>
    <name evidence="10" type="ORF">TRFO_14021</name>
</gene>
<proteinExistence type="inferred from homology"/>